<organism evidence="3 4">
    <name type="scientific">Tanacetum coccineum</name>
    <dbReference type="NCBI Taxonomy" id="301880"/>
    <lineage>
        <taxon>Eukaryota</taxon>
        <taxon>Viridiplantae</taxon>
        <taxon>Streptophyta</taxon>
        <taxon>Embryophyta</taxon>
        <taxon>Tracheophyta</taxon>
        <taxon>Spermatophyta</taxon>
        <taxon>Magnoliopsida</taxon>
        <taxon>eudicotyledons</taxon>
        <taxon>Gunneridae</taxon>
        <taxon>Pentapetalae</taxon>
        <taxon>asterids</taxon>
        <taxon>campanulids</taxon>
        <taxon>Asterales</taxon>
        <taxon>Asteraceae</taxon>
        <taxon>Asteroideae</taxon>
        <taxon>Anthemideae</taxon>
        <taxon>Anthemidinae</taxon>
        <taxon>Tanacetum</taxon>
    </lineage>
</organism>
<evidence type="ECO:0000259" key="2">
    <source>
        <dbReference type="Pfam" id="PF07727"/>
    </source>
</evidence>
<dbReference type="Pfam" id="PF07727">
    <property type="entry name" value="RVT_2"/>
    <property type="match status" value="1"/>
</dbReference>
<reference evidence="3" key="2">
    <citation type="submission" date="2022-01" db="EMBL/GenBank/DDBJ databases">
        <authorList>
            <person name="Yamashiro T."/>
            <person name="Shiraishi A."/>
            <person name="Satake H."/>
            <person name="Nakayama K."/>
        </authorList>
    </citation>
    <scope>NUCLEOTIDE SEQUENCE</scope>
</reference>
<keyword evidence="4" id="KW-1185">Reference proteome</keyword>
<evidence type="ECO:0000313" key="4">
    <source>
        <dbReference type="Proteomes" id="UP001151760"/>
    </source>
</evidence>
<dbReference type="EMBL" id="BQNB010015369">
    <property type="protein sequence ID" value="GJT39217.1"/>
    <property type="molecule type" value="Genomic_DNA"/>
</dbReference>
<protein>
    <submittedName>
        <fullName evidence="3">Retrovirus-related pol polyprotein from transposon TNT 1-94</fullName>
    </submittedName>
</protein>
<feature type="compositionally biased region" description="Acidic residues" evidence="1">
    <location>
        <begin position="553"/>
        <end position="563"/>
    </location>
</feature>
<feature type="region of interest" description="Disordered" evidence="1">
    <location>
        <begin position="533"/>
        <end position="563"/>
    </location>
</feature>
<dbReference type="InterPro" id="IPR013103">
    <property type="entry name" value="RVT_2"/>
</dbReference>
<dbReference type="Proteomes" id="UP001151760">
    <property type="component" value="Unassembled WGS sequence"/>
</dbReference>
<comment type="caution">
    <text evidence="3">The sequence shown here is derived from an EMBL/GenBank/DDBJ whole genome shotgun (WGS) entry which is preliminary data.</text>
</comment>
<sequence length="607" mass="69311">MDLRIHPIANVIEDFLIAVSKRKELDTDANVVLLLKHSLTSVEPRTFKTSNDRKHSWMMHARRIHEIERLEIRLGSLLKDSGKKKELTSRKSFAPVARIEAIRIFVANALTRNMTFYKMVVNNAFLECAGAPPNEETKRSCSQPEGFVDKDNPTHVYKLKKALYGLKQAPRAWYDMLSSFLISQQFSKGLQISQSPRGIFINQSKYAYEIVKKYGLHSIDSVDTTMIENKKLDEDLQGKQVDATLYRGHGVDPNVFYMPVLVPKDNRFDIKKYNGRIPHGFSPREPIFQVTLDAIALTPCYPAFLITADVPEVLLTSLNDVVVDQMHQPWRTFAALINRSLSGKTSGLDKLRLSRAQIIWEKDTLSWRNKIGMRTLKDDYLINTLRFLSRKESSHIYGVVLPECLTTPEMKESKAYKTYLGYMKNLSQKANKLRDLTRSLQLSQQQVSSSESLRWKIKSKGKEKEKKSLRDFHKTYPSGSGIVIEKPPGVEKITPTVISEGTGDKPGVPDVTKKMTLLRVNLSLGVMMIGKDKQQLNKRQQRMRPCGQGNETNESENDEIESDEDREWIVILPTNLMMCRRRLDGPLKLVKEDLFMGEGADVEMIDA</sequence>
<evidence type="ECO:0000313" key="3">
    <source>
        <dbReference type="EMBL" id="GJT39217.1"/>
    </source>
</evidence>
<reference evidence="3" key="1">
    <citation type="journal article" date="2022" name="Int. J. Mol. Sci.">
        <title>Draft Genome of Tanacetum Coccineum: Genomic Comparison of Closely Related Tanacetum-Family Plants.</title>
        <authorList>
            <person name="Yamashiro T."/>
            <person name="Shiraishi A."/>
            <person name="Nakayama K."/>
            <person name="Satake H."/>
        </authorList>
    </citation>
    <scope>NUCLEOTIDE SEQUENCE</scope>
</reference>
<feature type="domain" description="Reverse transcriptase Ty1/copia-type" evidence="2">
    <location>
        <begin position="91"/>
        <end position="188"/>
    </location>
</feature>
<accession>A0ABQ5DJV5</accession>
<name>A0ABQ5DJV5_9ASTR</name>
<evidence type="ECO:0000256" key="1">
    <source>
        <dbReference type="SAM" id="MobiDB-lite"/>
    </source>
</evidence>
<proteinExistence type="predicted"/>
<gene>
    <name evidence="3" type="ORF">Tco_0939082</name>
</gene>